<organism evidence="3">
    <name type="scientific">Caldithrix abyssi</name>
    <dbReference type="NCBI Taxonomy" id="187145"/>
    <lineage>
        <taxon>Bacteria</taxon>
        <taxon>Pseudomonadati</taxon>
        <taxon>Calditrichota</taxon>
        <taxon>Calditrichia</taxon>
        <taxon>Calditrichales</taxon>
        <taxon>Calditrichaceae</taxon>
        <taxon>Caldithrix</taxon>
    </lineage>
</organism>
<feature type="chain" id="PRO_5030995057" description="DUF5683 domain-containing protein" evidence="2">
    <location>
        <begin position="23"/>
        <end position="260"/>
    </location>
</feature>
<feature type="signal peptide" evidence="2">
    <location>
        <begin position="1"/>
        <end position="22"/>
    </location>
</feature>
<gene>
    <name evidence="3" type="ORF">ENK44_09585</name>
</gene>
<evidence type="ECO:0000256" key="1">
    <source>
        <dbReference type="SAM" id="Phobius"/>
    </source>
</evidence>
<sequence length="260" mass="29900">MSVKKVVLFLIAVFLIAIQAKAQPAAHEGLRVKNLYDTLRFEDAIAQGRSLLRSGKIHDKADLIVIHQYMAYSFFNLSQPDSARAHFLTLLTLDNRVQLDPIRTSPKIIDFFEQVRRDFKQLKQEEQIVPVKEYVFMEDLRPAAAWRSALLPGWGQYYKNQNSRAYWFGGTFLAGLSITVAAWLQENKYKDLYLQEQNPSKIPDLYDQYNGWSKIRRGAGYATVAVWAVAFADALWSDYPRFNLQTNPQGDVALSLRIVF</sequence>
<keyword evidence="2" id="KW-0732">Signal</keyword>
<proteinExistence type="predicted"/>
<accession>A0A7V4UE19</accession>
<evidence type="ECO:0000256" key="2">
    <source>
        <dbReference type="SAM" id="SignalP"/>
    </source>
</evidence>
<name>A0A7V4UE19_CALAY</name>
<keyword evidence="1" id="KW-1133">Transmembrane helix</keyword>
<feature type="transmembrane region" description="Helical" evidence="1">
    <location>
        <begin position="218"/>
        <end position="236"/>
    </location>
</feature>
<comment type="caution">
    <text evidence="3">The sequence shown here is derived from an EMBL/GenBank/DDBJ whole genome shotgun (WGS) entry which is preliminary data.</text>
</comment>
<dbReference type="Proteomes" id="UP000885779">
    <property type="component" value="Unassembled WGS sequence"/>
</dbReference>
<dbReference type="AlphaFoldDB" id="A0A7V4UE19"/>
<keyword evidence="1" id="KW-0812">Transmembrane</keyword>
<keyword evidence="1" id="KW-0472">Membrane</keyword>
<protein>
    <recommendedName>
        <fullName evidence="4">DUF5683 domain-containing protein</fullName>
    </recommendedName>
</protein>
<evidence type="ECO:0008006" key="4">
    <source>
        <dbReference type="Google" id="ProtNLM"/>
    </source>
</evidence>
<dbReference type="EMBL" id="DRQG01000089">
    <property type="protein sequence ID" value="HGY55942.1"/>
    <property type="molecule type" value="Genomic_DNA"/>
</dbReference>
<reference evidence="3" key="1">
    <citation type="journal article" date="2020" name="mSystems">
        <title>Genome- and Community-Level Interaction Insights into Carbon Utilization and Element Cycling Functions of Hydrothermarchaeota in Hydrothermal Sediment.</title>
        <authorList>
            <person name="Zhou Z."/>
            <person name="Liu Y."/>
            <person name="Xu W."/>
            <person name="Pan J."/>
            <person name="Luo Z.H."/>
            <person name="Li M."/>
        </authorList>
    </citation>
    <scope>NUCLEOTIDE SEQUENCE [LARGE SCALE GENOMIC DNA]</scope>
    <source>
        <strain evidence="3">HyVt-577</strain>
    </source>
</reference>
<feature type="transmembrane region" description="Helical" evidence="1">
    <location>
        <begin position="165"/>
        <end position="184"/>
    </location>
</feature>
<evidence type="ECO:0000313" key="3">
    <source>
        <dbReference type="EMBL" id="HGY55942.1"/>
    </source>
</evidence>